<dbReference type="EMBL" id="CABWMC010000034">
    <property type="protein sequence ID" value="VXC87536.1"/>
    <property type="molecule type" value="Genomic_DNA"/>
</dbReference>
<organism evidence="1 2">
    <name type="scientific">Bacillus mycoides</name>
    <dbReference type="NCBI Taxonomy" id="1405"/>
    <lineage>
        <taxon>Bacteria</taxon>
        <taxon>Bacillati</taxon>
        <taxon>Bacillota</taxon>
        <taxon>Bacilli</taxon>
        <taxon>Bacillales</taxon>
        <taxon>Bacillaceae</taxon>
        <taxon>Bacillus</taxon>
        <taxon>Bacillus cereus group</taxon>
    </lineage>
</organism>
<accession>A0A654C6G7</accession>
<reference evidence="1 2" key="1">
    <citation type="submission" date="2019-10" db="EMBL/GenBank/DDBJ databases">
        <authorList>
            <person name="Karimi E."/>
        </authorList>
    </citation>
    <scope>NUCLEOTIDE SEQUENCE [LARGE SCALE GENOMIC DNA]</scope>
    <source>
        <strain evidence="1">Bacillus sp. 71</strain>
    </source>
</reference>
<evidence type="ECO:0000313" key="2">
    <source>
        <dbReference type="Proteomes" id="UP000437562"/>
    </source>
</evidence>
<protein>
    <submittedName>
        <fullName evidence="1">Uncharacterized protein</fullName>
    </submittedName>
</protein>
<name>A0A654C6G7_BACMY</name>
<dbReference type="AlphaFoldDB" id="A0A654C6G7"/>
<gene>
    <name evidence="1" type="ORF">BACI71_90124</name>
</gene>
<proteinExistence type="predicted"/>
<evidence type="ECO:0000313" key="1">
    <source>
        <dbReference type="EMBL" id="VXC87536.1"/>
    </source>
</evidence>
<dbReference type="Proteomes" id="UP000437562">
    <property type="component" value="Unassembled WGS sequence"/>
</dbReference>
<sequence length="107" mass="12733">MIPHQYIKNVSLYIDERISSGRLIEHIDCKVKLHPVYLIVFNKVISELLCNMQLRDFRFTIRYISEDLVLHIKKFFSWSVDMTLPFCEAGSKYIPRMVLTHQQILTC</sequence>